<dbReference type="GO" id="GO:0015846">
    <property type="term" value="P:polyamine transport"/>
    <property type="evidence" value="ECO:0007669"/>
    <property type="project" value="InterPro"/>
</dbReference>
<dbReference type="PRINTS" id="PR00909">
    <property type="entry name" value="SPERMDNBNDNG"/>
</dbReference>
<dbReference type="SUPFAM" id="SSF53850">
    <property type="entry name" value="Periplasmic binding protein-like II"/>
    <property type="match status" value="1"/>
</dbReference>
<dbReference type="PANTHER" id="PTHR30222:SF17">
    <property type="entry name" value="SPERMIDINE_PUTRESCINE-BINDING PERIPLASMIC PROTEIN"/>
    <property type="match status" value="1"/>
</dbReference>
<evidence type="ECO:0000256" key="4">
    <source>
        <dbReference type="ARBA" id="ARBA00022764"/>
    </source>
</evidence>
<accession>A0A3M8PAV5</accession>
<dbReference type="EMBL" id="RIAX01000002">
    <property type="protein sequence ID" value="RNF40742.1"/>
    <property type="molecule type" value="Genomic_DNA"/>
</dbReference>
<name>A0A3M8PAV5_9BACL</name>
<evidence type="ECO:0000256" key="1">
    <source>
        <dbReference type="ARBA" id="ARBA00004418"/>
    </source>
</evidence>
<dbReference type="RefSeq" id="WP_123164441.1">
    <property type="nucleotide sequence ID" value="NZ_RIAX01000002.1"/>
</dbReference>
<evidence type="ECO:0000256" key="2">
    <source>
        <dbReference type="ARBA" id="ARBA00022448"/>
    </source>
</evidence>
<dbReference type="PIRSF" id="PIRSF019574">
    <property type="entry name" value="Periplasmic_polyamine_BP"/>
    <property type="match status" value="1"/>
</dbReference>
<dbReference type="GO" id="GO:0019808">
    <property type="term" value="F:polyamine binding"/>
    <property type="evidence" value="ECO:0007669"/>
    <property type="project" value="InterPro"/>
</dbReference>
<evidence type="ECO:0000313" key="7">
    <source>
        <dbReference type="Proteomes" id="UP000275473"/>
    </source>
</evidence>
<sequence>MKDIIRISIVLLAVSGLLLYAVSLLERSSATTGSGTISVFNWGEYIDPELIEQFEEETNIQVVYETFASNEAMMTKIEQGGTSYDVAMPSEYAIEKMKESDMLLPIDHSKIPNLENIDPYFLDLPFDPGNEYSIPYFWGTVGIAFNPTLLEDGQTFESWDDLWDPALSQEVVLVDSAREVIGMGLNSLGYSLNSTDMDKLREATEKLKTLGPNVKAIIGDEIVEMMRREEAAVALTWSGQAADMMWINEDIDFSVPQEGSNLWFDNMIIPATATNVEGAHAFINFMLDAEVAAQNADYVGYSTPNEAATELMDPEVIEDERFYPPEELRGRLEVYENLGLEMLGVYNEFFLEFKMDMEN</sequence>
<comment type="subcellular location">
    <subcellularLocation>
        <location evidence="1">Periplasm</location>
    </subcellularLocation>
</comment>
<dbReference type="Gene3D" id="3.40.190.10">
    <property type="entry name" value="Periplasmic binding protein-like II"/>
    <property type="match status" value="2"/>
</dbReference>
<dbReference type="OrthoDB" id="9769319at2"/>
<comment type="caution">
    <text evidence="6">The sequence shown here is derived from an EMBL/GenBank/DDBJ whole genome shotgun (WGS) entry which is preliminary data.</text>
</comment>
<gene>
    <name evidence="6" type="ORF">EEX84_04775</name>
</gene>
<keyword evidence="7" id="KW-1185">Reference proteome</keyword>
<evidence type="ECO:0000256" key="3">
    <source>
        <dbReference type="ARBA" id="ARBA00022729"/>
    </source>
</evidence>
<reference evidence="6 7" key="1">
    <citation type="journal article" date="2018" name="Int. J. Syst. Evol. Microbiol.">
        <title>Planococcus salinus sp. nov., a moderately halophilic bacterium isolated from a saline-alkali soil.</title>
        <authorList>
            <person name="Gan L."/>
        </authorList>
    </citation>
    <scope>NUCLEOTIDE SEQUENCE [LARGE SCALE GENOMIC DNA]</scope>
    <source>
        <strain evidence="6 7">LCB217</strain>
    </source>
</reference>
<keyword evidence="4" id="KW-0574">Periplasm</keyword>
<organism evidence="6 7">
    <name type="scientific">Planococcus salinus</name>
    <dbReference type="NCBI Taxonomy" id="1848460"/>
    <lineage>
        <taxon>Bacteria</taxon>
        <taxon>Bacillati</taxon>
        <taxon>Bacillota</taxon>
        <taxon>Bacilli</taxon>
        <taxon>Bacillales</taxon>
        <taxon>Caryophanaceae</taxon>
        <taxon>Planococcus</taxon>
    </lineage>
</organism>
<proteinExistence type="predicted"/>
<dbReference type="AlphaFoldDB" id="A0A3M8PAV5"/>
<evidence type="ECO:0000313" key="6">
    <source>
        <dbReference type="EMBL" id="RNF40742.1"/>
    </source>
</evidence>
<dbReference type="Pfam" id="PF13416">
    <property type="entry name" value="SBP_bac_8"/>
    <property type="match status" value="1"/>
</dbReference>
<dbReference type="GO" id="GO:0042597">
    <property type="term" value="C:periplasmic space"/>
    <property type="evidence" value="ECO:0007669"/>
    <property type="project" value="UniProtKB-SubCell"/>
</dbReference>
<protein>
    <submittedName>
        <fullName evidence="6">Extracellular solute-binding protein</fullName>
    </submittedName>
</protein>
<dbReference type="CDD" id="cd13663">
    <property type="entry name" value="PBP2_PotD_PotF_like_2"/>
    <property type="match status" value="1"/>
</dbReference>
<dbReference type="InterPro" id="IPR006059">
    <property type="entry name" value="SBP"/>
</dbReference>
<evidence type="ECO:0000256" key="5">
    <source>
        <dbReference type="PIRSR" id="PIRSR019574-1"/>
    </source>
</evidence>
<dbReference type="InterPro" id="IPR001188">
    <property type="entry name" value="Sperm_putr-bd"/>
</dbReference>
<dbReference type="Proteomes" id="UP000275473">
    <property type="component" value="Unassembled WGS sequence"/>
</dbReference>
<dbReference type="PANTHER" id="PTHR30222">
    <property type="entry name" value="SPERMIDINE/PUTRESCINE-BINDING PERIPLASMIC PROTEIN"/>
    <property type="match status" value="1"/>
</dbReference>
<feature type="binding site" evidence="5">
    <location>
        <position position="92"/>
    </location>
    <ligand>
        <name>spermidine</name>
        <dbReference type="ChEBI" id="CHEBI:57834"/>
    </ligand>
</feature>
<keyword evidence="3" id="KW-0732">Signal</keyword>
<keyword evidence="2" id="KW-0813">Transport</keyword>
<feature type="binding site" evidence="5">
    <location>
        <position position="44"/>
    </location>
    <ligand>
        <name>spermidine</name>
        <dbReference type="ChEBI" id="CHEBI:57834"/>
    </ligand>
</feature>